<dbReference type="PANTHER" id="PTHR35006:SF2">
    <property type="entry name" value="GLYOXALASE FAMILY PROTEIN (AFU_ORTHOLOGUE AFUA_5G14830)"/>
    <property type="match status" value="1"/>
</dbReference>
<dbReference type="OrthoDB" id="10249419at2759"/>
<dbReference type="InterPro" id="IPR029068">
    <property type="entry name" value="Glyas_Bleomycin-R_OHBP_Dase"/>
</dbReference>
<dbReference type="PANTHER" id="PTHR35006">
    <property type="entry name" value="GLYOXALASE FAMILY PROTEIN (AFU_ORTHOLOGUE AFUA_5G14830)"/>
    <property type="match status" value="1"/>
</dbReference>
<dbReference type="EMBL" id="WWBZ02000016">
    <property type="protein sequence ID" value="KAF4309777.1"/>
    <property type="molecule type" value="Genomic_DNA"/>
</dbReference>
<name>A0A8H4NC03_9PEZI</name>
<keyword evidence="2" id="KW-1185">Reference proteome</keyword>
<sequence>MSLNHVGIAAPPAKYDAVVAFYTHVLGPLNYTAIISLPGYVGMGSADTRVADFWIGRKDAAAAHQESHIAFLVKAEDERANWLFHARVFHSVRGPTANAPQPAPSPQSTRRGIIHVAPTNYSLRSTAAALPNSSFRLTSSLLVSPCLEQKLKPPETCDEETVRAFHEAALSEKAGGRDNGPPGIRAHYRPTYYAAFVLDPLGNNVEAFYDPVAYGS</sequence>
<protein>
    <submittedName>
        <fullName evidence="1">Uncharacterized protein</fullName>
    </submittedName>
</protein>
<organism evidence="1 2">
    <name type="scientific">Botryosphaeria dothidea</name>
    <dbReference type="NCBI Taxonomy" id="55169"/>
    <lineage>
        <taxon>Eukaryota</taxon>
        <taxon>Fungi</taxon>
        <taxon>Dikarya</taxon>
        <taxon>Ascomycota</taxon>
        <taxon>Pezizomycotina</taxon>
        <taxon>Dothideomycetes</taxon>
        <taxon>Dothideomycetes incertae sedis</taxon>
        <taxon>Botryosphaeriales</taxon>
        <taxon>Botryosphaeriaceae</taxon>
        <taxon>Botryosphaeria</taxon>
    </lineage>
</organism>
<accession>A0A8H4NC03</accession>
<dbReference type="Proteomes" id="UP000572817">
    <property type="component" value="Unassembled WGS sequence"/>
</dbReference>
<dbReference type="Gene3D" id="3.10.180.10">
    <property type="entry name" value="2,3-Dihydroxybiphenyl 1,2-Dioxygenase, domain 1"/>
    <property type="match status" value="2"/>
</dbReference>
<dbReference type="AlphaFoldDB" id="A0A8H4NC03"/>
<evidence type="ECO:0000313" key="2">
    <source>
        <dbReference type="Proteomes" id="UP000572817"/>
    </source>
</evidence>
<reference evidence="1" key="1">
    <citation type="submission" date="2020-04" db="EMBL/GenBank/DDBJ databases">
        <title>Genome Assembly and Annotation of Botryosphaeria dothidea sdau 11-99, a Latent Pathogen of Apple Fruit Ring Rot in China.</title>
        <authorList>
            <person name="Yu C."/>
            <person name="Diao Y."/>
            <person name="Lu Q."/>
            <person name="Zhao J."/>
            <person name="Cui S."/>
            <person name="Peng C."/>
            <person name="He B."/>
            <person name="Liu H."/>
        </authorList>
    </citation>
    <scope>NUCLEOTIDE SEQUENCE [LARGE SCALE GENOMIC DNA]</scope>
    <source>
        <strain evidence="1">Sdau11-99</strain>
    </source>
</reference>
<evidence type="ECO:0000313" key="1">
    <source>
        <dbReference type="EMBL" id="KAF4309777.1"/>
    </source>
</evidence>
<proteinExistence type="predicted"/>
<comment type="caution">
    <text evidence="1">The sequence shown here is derived from an EMBL/GenBank/DDBJ whole genome shotgun (WGS) entry which is preliminary data.</text>
</comment>
<dbReference type="SUPFAM" id="SSF54593">
    <property type="entry name" value="Glyoxalase/Bleomycin resistance protein/Dihydroxybiphenyl dioxygenase"/>
    <property type="match status" value="2"/>
</dbReference>
<gene>
    <name evidence="1" type="ORF">GTA08_BOTSDO02382</name>
</gene>